<accession>A0A8H6V3D0</accession>
<keyword evidence="3" id="KW-1185">Reference proteome</keyword>
<dbReference type="Proteomes" id="UP000641853">
    <property type="component" value="Unassembled WGS sequence"/>
</dbReference>
<protein>
    <submittedName>
        <fullName evidence="2">Uncharacterized protein</fullName>
    </submittedName>
</protein>
<name>A0A8H6V3D0_9EURO</name>
<sequence length="390" mass="42474">MPSCNPFSGLKAKFSKRRSRHEAQTEPEPEKASNASSASVPSGQSTGAAPLAMETVTSPDKHGKGSIPQQGPPVKDRWRDAFSQLPPAKQAILKEMGFGNPKPGSMESSIRDVIVLREYTTQIVGWLEKAGDIAVQFAPPQTNSRERERADGCGALLATTERVVRITSRAQVNENVYLPQDPDAELSPVQTNLEAALVTIYKTALDLLAESGTLLSASTARRTLEAIVNPGKAKGNLSSLVEQEDELLRGAQACESQRSPDSDKRTNAMLVALQAPLARVDEGVHHRLKHVSESERIELLEWISPIPFGKHQYSGVSVYVRAVRTHCLIFCIAFEDFFSQKENTEPAKKKTMKCKATSRGSDGLAFHVFPNQSNCGSMPRTLKLSIPSGT</sequence>
<feature type="region of interest" description="Disordered" evidence="1">
    <location>
        <begin position="1"/>
        <end position="78"/>
    </location>
</feature>
<evidence type="ECO:0000313" key="3">
    <source>
        <dbReference type="Proteomes" id="UP000641853"/>
    </source>
</evidence>
<evidence type="ECO:0000313" key="2">
    <source>
        <dbReference type="EMBL" id="KAF7176472.1"/>
    </source>
</evidence>
<comment type="caution">
    <text evidence="2">The sequence shown here is derived from an EMBL/GenBank/DDBJ whole genome shotgun (WGS) entry which is preliminary data.</text>
</comment>
<dbReference type="EMBL" id="JACBAG010001911">
    <property type="protein sequence ID" value="KAF7176472.1"/>
    <property type="molecule type" value="Genomic_DNA"/>
</dbReference>
<feature type="compositionally biased region" description="Polar residues" evidence="1">
    <location>
        <begin position="33"/>
        <end position="47"/>
    </location>
</feature>
<proteinExistence type="predicted"/>
<dbReference type="AlphaFoldDB" id="A0A8H6V3D0"/>
<feature type="compositionally biased region" description="Basic and acidic residues" evidence="1">
    <location>
        <begin position="21"/>
        <end position="31"/>
    </location>
</feature>
<gene>
    <name evidence="2" type="ORF">CNMCM7691_002790</name>
</gene>
<organism evidence="2 3">
    <name type="scientific">Aspergillus felis</name>
    <dbReference type="NCBI Taxonomy" id="1287682"/>
    <lineage>
        <taxon>Eukaryota</taxon>
        <taxon>Fungi</taxon>
        <taxon>Dikarya</taxon>
        <taxon>Ascomycota</taxon>
        <taxon>Pezizomycotina</taxon>
        <taxon>Eurotiomycetes</taxon>
        <taxon>Eurotiomycetidae</taxon>
        <taxon>Eurotiales</taxon>
        <taxon>Aspergillaceae</taxon>
        <taxon>Aspergillus</taxon>
        <taxon>Aspergillus subgen. Fumigati</taxon>
    </lineage>
</organism>
<reference evidence="2" key="1">
    <citation type="submission" date="2020-06" db="EMBL/GenBank/DDBJ databases">
        <title>Draft genome sequences of strains closely related to Aspergillus parafelis and Aspergillus hiratsukae.</title>
        <authorList>
            <person name="Dos Santos R.A.C."/>
            <person name="Rivero-Menendez O."/>
            <person name="Steenwyk J.L."/>
            <person name="Mead M.E."/>
            <person name="Goldman G.H."/>
            <person name="Alastruey-Izquierdo A."/>
            <person name="Rokas A."/>
        </authorList>
    </citation>
    <scope>NUCLEOTIDE SEQUENCE</scope>
    <source>
        <strain evidence="2">CNM-CM7691</strain>
    </source>
</reference>
<evidence type="ECO:0000256" key="1">
    <source>
        <dbReference type="SAM" id="MobiDB-lite"/>
    </source>
</evidence>